<dbReference type="PROSITE" id="PS01081">
    <property type="entry name" value="HTH_TETR_1"/>
    <property type="match status" value="1"/>
</dbReference>
<reference evidence="7 8" key="1">
    <citation type="submission" date="2015-02" db="EMBL/GenBank/DDBJ databases">
        <title>Draft genome sequence of Pseudomonas stutzeri NT0128 isolated from wheat (Triticum turgidum) rhizosphere.</title>
        <authorList>
            <person name="Tovi N."/>
            <person name="Frenk S."/>
            <person name="Hadar Y."/>
            <person name="Minz D."/>
        </authorList>
    </citation>
    <scope>NUCLEOTIDE SEQUENCE [LARGE SCALE GENOMIC DNA]</scope>
    <source>
        <strain evidence="7 8">NT0128</strain>
    </source>
</reference>
<dbReference type="Proteomes" id="UP000032487">
    <property type="component" value="Unassembled WGS sequence"/>
</dbReference>
<comment type="caution">
    <text evidence="7">The sequence shown here is derived from an EMBL/GenBank/DDBJ whole genome shotgun (WGS) entry which is preliminary data.</text>
</comment>
<proteinExistence type="predicted"/>
<evidence type="ECO:0000256" key="3">
    <source>
        <dbReference type="ARBA" id="ARBA00023163"/>
    </source>
</evidence>
<name>A0A0D9AN11_STUST</name>
<evidence type="ECO:0000256" key="2">
    <source>
        <dbReference type="ARBA" id="ARBA00023125"/>
    </source>
</evidence>
<dbReference type="SUPFAM" id="SSF46689">
    <property type="entry name" value="Homeodomain-like"/>
    <property type="match status" value="1"/>
</dbReference>
<dbReference type="InterPro" id="IPR023772">
    <property type="entry name" value="DNA-bd_HTH_TetR-type_CS"/>
</dbReference>
<dbReference type="EMBL" id="JYHV01000016">
    <property type="protein sequence ID" value="KJH82132.1"/>
    <property type="molecule type" value="Genomic_DNA"/>
</dbReference>
<dbReference type="InterPro" id="IPR001647">
    <property type="entry name" value="HTH_TetR"/>
</dbReference>
<feature type="region of interest" description="Disordered" evidence="5">
    <location>
        <begin position="1"/>
        <end position="21"/>
    </location>
</feature>
<sequence>MPKAHKTRRTAGRPASHQQVQRDQLLDLATQTFAHTGIKASSLRMIAESAGVTPALLNYYFGNKQQLVDAMVEERFLPLVQEIAEELRSTDDDPQRLVRTFVRSMSEMVRHNPWIPPLWVREILCEGGLLRAQLTTRIAPMVPLLLAQRFASAQARGALNPTLDPRLLVVSLIGVTMLPYAAESIWRGIFANPEVGHEALVNHTLALMERGMEV</sequence>
<dbReference type="RefSeq" id="WP_045162119.1">
    <property type="nucleotide sequence ID" value="NZ_JYHV01000016.1"/>
</dbReference>
<dbReference type="PRINTS" id="PR00455">
    <property type="entry name" value="HTHTETR"/>
</dbReference>
<protein>
    <submittedName>
        <fullName evidence="7">TetR family transcriptional regulator</fullName>
    </submittedName>
</protein>
<dbReference type="PROSITE" id="PS50977">
    <property type="entry name" value="HTH_TETR_2"/>
    <property type="match status" value="1"/>
</dbReference>
<evidence type="ECO:0000256" key="5">
    <source>
        <dbReference type="SAM" id="MobiDB-lite"/>
    </source>
</evidence>
<dbReference type="PANTHER" id="PTHR30055">
    <property type="entry name" value="HTH-TYPE TRANSCRIPTIONAL REGULATOR RUTR"/>
    <property type="match status" value="1"/>
</dbReference>
<dbReference type="PANTHER" id="PTHR30055:SF234">
    <property type="entry name" value="HTH-TYPE TRANSCRIPTIONAL REGULATOR BETI"/>
    <property type="match status" value="1"/>
</dbReference>
<dbReference type="GO" id="GO:0000976">
    <property type="term" value="F:transcription cis-regulatory region binding"/>
    <property type="evidence" value="ECO:0007669"/>
    <property type="project" value="TreeGrafter"/>
</dbReference>
<feature type="DNA-binding region" description="H-T-H motif" evidence="4">
    <location>
        <begin position="42"/>
        <end position="61"/>
    </location>
</feature>
<dbReference type="PATRIC" id="fig|316.101.peg.4539"/>
<evidence type="ECO:0000256" key="4">
    <source>
        <dbReference type="PROSITE-ProRule" id="PRU00335"/>
    </source>
</evidence>
<dbReference type="Pfam" id="PF00440">
    <property type="entry name" value="TetR_N"/>
    <property type="match status" value="1"/>
</dbReference>
<dbReference type="InterPro" id="IPR009057">
    <property type="entry name" value="Homeodomain-like_sf"/>
</dbReference>
<dbReference type="InterPro" id="IPR050109">
    <property type="entry name" value="HTH-type_TetR-like_transc_reg"/>
</dbReference>
<dbReference type="Gene3D" id="1.10.357.10">
    <property type="entry name" value="Tetracycline Repressor, domain 2"/>
    <property type="match status" value="1"/>
</dbReference>
<organism evidence="7 8">
    <name type="scientific">Stutzerimonas stutzeri</name>
    <name type="common">Pseudomonas stutzeri</name>
    <dbReference type="NCBI Taxonomy" id="316"/>
    <lineage>
        <taxon>Bacteria</taxon>
        <taxon>Pseudomonadati</taxon>
        <taxon>Pseudomonadota</taxon>
        <taxon>Gammaproteobacteria</taxon>
        <taxon>Pseudomonadales</taxon>
        <taxon>Pseudomonadaceae</taxon>
        <taxon>Stutzerimonas</taxon>
    </lineage>
</organism>
<keyword evidence="2 4" id="KW-0238">DNA-binding</keyword>
<feature type="domain" description="HTH tetR-type" evidence="6">
    <location>
        <begin position="19"/>
        <end position="79"/>
    </location>
</feature>
<dbReference type="SUPFAM" id="SSF48498">
    <property type="entry name" value="Tetracyclin repressor-like, C-terminal domain"/>
    <property type="match status" value="1"/>
</dbReference>
<dbReference type="AlphaFoldDB" id="A0A0D9AN11"/>
<dbReference type="InterPro" id="IPR036271">
    <property type="entry name" value="Tet_transcr_reg_TetR-rel_C_sf"/>
</dbReference>
<evidence type="ECO:0000259" key="6">
    <source>
        <dbReference type="PROSITE" id="PS50977"/>
    </source>
</evidence>
<gene>
    <name evidence="7" type="ORF">UF78_10330</name>
</gene>
<evidence type="ECO:0000313" key="7">
    <source>
        <dbReference type="EMBL" id="KJH82132.1"/>
    </source>
</evidence>
<dbReference type="GO" id="GO:0003700">
    <property type="term" value="F:DNA-binding transcription factor activity"/>
    <property type="evidence" value="ECO:0007669"/>
    <property type="project" value="TreeGrafter"/>
</dbReference>
<dbReference type="OrthoDB" id="8961953at2"/>
<keyword evidence="3" id="KW-0804">Transcription</keyword>
<keyword evidence="1" id="KW-0805">Transcription regulation</keyword>
<evidence type="ECO:0000313" key="8">
    <source>
        <dbReference type="Proteomes" id="UP000032487"/>
    </source>
</evidence>
<evidence type="ECO:0000256" key="1">
    <source>
        <dbReference type="ARBA" id="ARBA00023015"/>
    </source>
</evidence>
<feature type="compositionally biased region" description="Basic residues" evidence="5">
    <location>
        <begin position="1"/>
        <end position="11"/>
    </location>
</feature>
<accession>A0A0D9AN11</accession>